<evidence type="ECO:0000313" key="8">
    <source>
        <dbReference type="Proteomes" id="UP001501257"/>
    </source>
</evidence>
<proteinExistence type="predicted"/>
<dbReference type="InterPro" id="IPR002293">
    <property type="entry name" value="AA/rel_permease1"/>
</dbReference>
<evidence type="ECO:0000256" key="4">
    <source>
        <dbReference type="ARBA" id="ARBA00022989"/>
    </source>
</evidence>
<reference evidence="8" key="1">
    <citation type="journal article" date="2019" name="Int. J. Syst. Evol. Microbiol.">
        <title>The Global Catalogue of Microorganisms (GCM) 10K type strain sequencing project: providing services to taxonomists for standard genome sequencing and annotation.</title>
        <authorList>
            <consortium name="The Broad Institute Genomics Platform"/>
            <consortium name="The Broad Institute Genome Sequencing Center for Infectious Disease"/>
            <person name="Wu L."/>
            <person name="Ma J."/>
        </authorList>
    </citation>
    <scope>NUCLEOTIDE SEQUENCE [LARGE SCALE GENOMIC DNA]</scope>
    <source>
        <strain evidence="8">JCM 18952</strain>
    </source>
</reference>
<keyword evidence="3 6" id="KW-0812">Transmembrane</keyword>
<comment type="subcellular location">
    <subcellularLocation>
        <location evidence="1">Membrane</location>
        <topology evidence="1">Multi-pass membrane protein</topology>
    </subcellularLocation>
</comment>
<name>A0ABP9TP42_9MICC</name>
<dbReference type="Proteomes" id="UP001501257">
    <property type="component" value="Unassembled WGS sequence"/>
</dbReference>
<keyword evidence="2" id="KW-0813">Transport</keyword>
<keyword evidence="5 6" id="KW-0472">Membrane</keyword>
<dbReference type="PANTHER" id="PTHR43243">
    <property type="entry name" value="INNER MEMBRANE TRANSPORTER YGJI-RELATED"/>
    <property type="match status" value="1"/>
</dbReference>
<feature type="transmembrane region" description="Helical" evidence="6">
    <location>
        <begin position="27"/>
        <end position="48"/>
    </location>
</feature>
<feature type="transmembrane region" description="Helical" evidence="6">
    <location>
        <begin position="150"/>
        <end position="169"/>
    </location>
</feature>
<gene>
    <name evidence="7" type="ORF">GCM10025778_26940</name>
</gene>
<evidence type="ECO:0008006" key="9">
    <source>
        <dbReference type="Google" id="ProtNLM"/>
    </source>
</evidence>
<evidence type="ECO:0000256" key="1">
    <source>
        <dbReference type="ARBA" id="ARBA00004141"/>
    </source>
</evidence>
<dbReference type="Pfam" id="PF13520">
    <property type="entry name" value="AA_permease_2"/>
    <property type="match status" value="1"/>
</dbReference>
<keyword evidence="8" id="KW-1185">Reference proteome</keyword>
<evidence type="ECO:0000256" key="5">
    <source>
        <dbReference type="ARBA" id="ARBA00023136"/>
    </source>
</evidence>
<protein>
    <recommendedName>
        <fullName evidence="9">Amino acid permease-like protein</fullName>
    </recommendedName>
</protein>
<dbReference type="Gene3D" id="1.20.1740.10">
    <property type="entry name" value="Amino acid/polyamine transporter I"/>
    <property type="match status" value="1"/>
</dbReference>
<comment type="caution">
    <text evidence="7">The sequence shown here is derived from an EMBL/GenBank/DDBJ whole genome shotgun (WGS) entry which is preliminary data.</text>
</comment>
<evidence type="ECO:0000256" key="3">
    <source>
        <dbReference type="ARBA" id="ARBA00022692"/>
    </source>
</evidence>
<sequence length="276" mass="28973">MPSLVIDVVATSAEEVKDPNETLPRGIFAGLALTTVLCVGVSLALGGMPSYEDLAGVENPNLATAFSLVGNEGAASVITVGSLIGLSTVVMVLLRGLSRVVLAMSRDGLLPPKLSVTGPSRGTPVRIQIPCGSLVAVAAGFTRLDVLEEMINIGTLSAFGVVSCGIIVLRRKRPDLQPLFRVPFGPLISALLCTYPDAQPCRGDLALLRGLVSLRCGDLLRVRTQPLALEPESCSTDGGLPGAGRGRTPEDQVAQRHRCRPVVRELRSGQRSFICA</sequence>
<feature type="transmembrane region" description="Helical" evidence="6">
    <location>
        <begin position="74"/>
        <end position="94"/>
    </location>
</feature>
<organism evidence="7 8">
    <name type="scientific">Paeniglutamicibacter antarcticus</name>
    <dbReference type="NCBI Taxonomy" id="494023"/>
    <lineage>
        <taxon>Bacteria</taxon>
        <taxon>Bacillati</taxon>
        <taxon>Actinomycetota</taxon>
        <taxon>Actinomycetes</taxon>
        <taxon>Micrococcales</taxon>
        <taxon>Micrococcaceae</taxon>
        <taxon>Paeniglutamicibacter</taxon>
    </lineage>
</organism>
<dbReference type="PANTHER" id="PTHR43243:SF4">
    <property type="entry name" value="CATIONIC AMINO ACID TRANSPORTER 4"/>
    <property type="match status" value="1"/>
</dbReference>
<dbReference type="EMBL" id="BAABLK010000035">
    <property type="protein sequence ID" value="GAA5228161.1"/>
    <property type="molecule type" value="Genomic_DNA"/>
</dbReference>
<evidence type="ECO:0000256" key="2">
    <source>
        <dbReference type="ARBA" id="ARBA00022448"/>
    </source>
</evidence>
<accession>A0ABP9TP42</accession>
<evidence type="ECO:0000256" key="6">
    <source>
        <dbReference type="SAM" id="Phobius"/>
    </source>
</evidence>
<keyword evidence="4 6" id="KW-1133">Transmembrane helix</keyword>
<evidence type="ECO:0000313" key="7">
    <source>
        <dbReference type="EMBL" id="GAA5228161.1"/>
    </source>
</evidence>